<sequence length="191" mass="21562">MMVTTILALPLMAELDAYVHHIMEFVGELLLIRSFSVIADNLPTVEAGCIYFMKQNLANNKYFCLTNTWLIYAMLLKQKAASCLSTRSKLRQLRHFAPHLLQVASSTTSPKTTDFNDASFLKKLAILELNGNRSKDASIATFFKLDTGSFVHKCVLVLRDYFFIAKMAIGHVMILEMTPPHKTSMLNPFHA</sequence>
<protein>
    <submittedName>
        <fullName evidence="1">Uncharacterized protein</fullName>
    </submittedName>
</protein>
<dbReference type="HOGENOM" id="CLU_1423585_0_0_1"/>
<dbReference type="Gramene" id="OMERI08G13330.1">
    <property type="protein sequence ID" value="OMERI08G13330.1"/>
    <property type="gene ID" value="OMERI08G13330"/>
</dbReference>
<evidence type="ECO:0000313" key="2">
    <source>
        <dbReference type="Proteomes" id="UP000008021"/>
    </source>
</evidence>
<name>A0A0E0EM02_9ORYZ</name>
<dbReference type="STRING" id="40149.A0A0E0EM02"/>
<accession>A0A0E0EM02</accession>
<evidence type="ECO:0000313" key="1">
    <source>
        <dbReference type="EnsemblPlants" id="OMERI08G13330.1"/>
    </source>
</evidence>
<organism evidence="1">
    <name type="scientific">Oryza meridionalis</name>
    <dbReference type="NCBI Taxonomy" id="40149"/>
    <lineage>
        <taxon>Eukaryota</taxon>
        <taxon>Viridiplantae</taxon>
        <taxon>Streptophyta</taxon>
        <taxon>Embryophyta</taxon>
        <taxon>Tracheophyta</taxon>
        <taxon>Spermatophyta</taxon>
        <taxon>Magnoliopsida</taxon>
        <taxon>Liliopsida</taxon>
        <taxon>Poales</taxon>
        <taxon>Poaceae</taxon>
        <taxon>BOP clade</taxon>
        <taxon>Oryzoideae</taxon>
        <taxon>Oryzeae</taxon>
        <taxon>Oryzinae</taxon>
        <taxon>Oryza</taxon>
    </lineage>
</organism>
<reference evidence="1" key="2">
    <citation type="submission" date="2018-05" db="EMBL/GenBank/DDBJ databases">
        <title>OmerRS3 (Oryza meridionalis Reference Sequence Version 3).</title>
        <authorList>
            <person name="Zhang J."/>
            <person name="Kudrna D."/>
            <person name="Lee S."/>
            <person name="Talag J."/>
            <person name="Welchert J."/>
            <person name="Wing R.A."/>
        </authorList>
    </citation>
    <scope>NUCLEOTIDE SEQUENCE [LARGE SCALE GENOMIC DNA]</scope>
    <source>
        <strain evidence="1">cv. OR44</strain>
    </source>
</reference>
<dbReference type="AlphaFoldDB" id="A0A0E0EM02"/>
<reference evidence="1" key="1">
    <citation type="submission" date="2015-04" db="UniProtKB">
        <authorList>
            <consortium name="EnsemblPlants"/>
        </authorList>
    </citation>
    <scope>IDENTIFICATION</scope>
</reference>
<proteinExistence type="predicted"/>
<dbReference type="Proteomes" id="UP000008021">
    <property type="component" value="Chromosome 8"/>
</dbReference>
<dbReference type="EnsemblPlants" id="OMERI08G13330.1">
    <property type="protein sequence ID" value="OMERI08G13330.1"/>
    <property type="gene ID" value="OMERI08G13330"/>
</dbReference>
<keyword evidence="2" id="KW-1185">Reference proteome</keyword>